<proteinExistence type="predicted"/>
<evidence type="ECO:0000259" key="6">
    <source>
        <dbReference type="PROSITE" id="PS50048"/>
    </source>
</evidence>
<dbReference type="InterPro" id="IPR036864">
    <property type="entry name" value="Zn2-C6_fun-type_DNA-bd_sf"/>
</dbReference>
<dbReference type="GO" id="GO:0008270">
    <property type="term" value="F:zinc ion binding"/>
    <property type="evidence" value="ECO:0007669"/>
    <property type="project" value="InterPro"/>
</dbReference>
<dbReference type="Gene3D" id="4.10.240.10">
    <property type="entry name" value="Zn(2)-C6 fungal-type DNA-binding domain"/>
    <property type="match status" value="1"/>
</dbReference>
<keyword evidence="8" id="KW-1185">Reference proteome</keyword>
<feature type="domain" description="Zn(2)-C6 fungal-type" evidence="6">
    <location>
        <begin position="16"/>
        <end position="46"/>
    </location>
</feature>
<sequence>MAADNNRMRVLRPLQACNLCKARKKKCDKSLPSCGYCTSKQIDCVYGDASFPRNPASPTTKDACPKQPSLWPSPARVIINPKHALQLAEGFGREVYLDVYRVIRDSGQFVDDITARFFNGIHHQLPLISRSSFYNNLAALGPASSVDSSLLLLAMSLFTKTPDAHAKTVPNLEKRRALYLSLKSLYAQVQACSPPSIPLIQAGVLLGMHEYMNGQPYNGFMTISTCARMAYAAGIHMHFSHENTSSRKPDSPSLFQEEEEANTWWGIVICERTFLCELETNSQPLLSVFPAGDARLPIESQVLDQLDILEHGSLPNIPLSCLTFPNLGGFSRMAQATCFLDQVRNAFEVDNIDSRLLLLSRLDTNIQSFLSLVMPQCQEEPGIYCSAMNITIRTLFILHWHIITQLKICAPRYEPRDVWLARSHEALETVAKMVIDIADLLLATPVQGTTTYMVDTMPPQYPYIARAVLGYLCTRKSIEEPEWSKKAREILQMWLDKYSE</sequence>
<dbReference type="AlphaFoldDB" id="A0A9N9VEW3"/>
<accession>A0A9N9VEW3</accession>
<dbReference type="SUPFAM" id="SSF57701">
    <property type="entry name" value="Zn2/Cys6 DNA-binding domain"/>
    <property type="match status" value="1"/>
</dbReference>
<dbReference type="CDD" id="cd12148">
    <property type="entry name" value="fungal_TF_MHR"/>
    <property type="match status" value="1"/>
</dbReference>
<dbReference type="SMART" id="SM00066">
    <property type="entry name" value="GAL4"/>
    <property type="match status" value="1"/>
</dbReference>
<dbReference type="InterPro" id="IPR001138">
    <property type="entry name" value="Zn2Cys6_DnaBD"/>
</dbReference>
<evidence type="ECO:0000256" key="1">
    <source>
        <dbReference type="ARBA" id="ARBA00004123"/>
    </source>
</evidence>
<evidence type="ECO:0000256" key="4">
    <source>
        <dbReference type="ARBA" id="ARBA00023163"/>
    </source>
</evidence>
<dbReference type="Pfam" id="PF04082">
    <property type="entry name" value="Fungal_trans"/>
    <property type="match status" value="1"/>
</dbReference>
<dbReference type="OrthoDB" id="270167at2759"/>
<gene>
    <name evidence="7" type="ORF">CRHIZ90672A_00004089</name>
</gene>
<keyword evidence="3" id="KW-0805">Transcription regulation</keyword>
<dbReference type="EMBL" id="CABFNQ020000676">
    <property type="protein sequence ID" value="CAH0022280.1"/>
    <property type="molecule type" value="Genomic_DNA"/>
</dbReference>
<name>A0A9N9VEW3_9HYPO</name>
<dbReference type="GO" id="GO:0005634">
    <property type="term" value="C:nucleus"/>
    <property type="evidence" value="ECO:0007669"/>
    <property type="project" value="UniProtKB-SubCell"/>
</dbReference>
<keyword evidence="4" id="KW-0804">Transcription</keyword>
<dbReference type="PROSITE" id="PS50048">
    <property type="entry name" value="ZN2_CY6_FUNGAL_2"/>
    <property type="match status" value="1"/>
</dbReference>
<dbReference type="InterPro" id="IPR007219">
    <property type="entry name" value="XnlR_reg_dom"/>
</dbReference>
<dbReference type="CDD" id="cd00067">
    <property type="entry name" value="GAL4"/>
    <property type="match status" value="1"/>
</dbReference>
<reference evidence="7" key="1">
    <citation type="submission" date="2021-10" db="EMBL/GenBank/DDBJ databases">
        <authorList>
            <person name="Piombo E."/>
        </authorList>
    </citation>
    <scope>NUCLEOTIDE SEQUENCE</scope>
</reference>
<dbReference type="InterPro" id="IPR050815">
    <property type="entry name" value="TF_fung"/>
</dbReference>
<dbReference type="Pfam" id="PF00172">
    <property type="entry name" value="Zn_clus"/>
    <property type="match status" value="1"/>
</dbReference>
<dbReference type="GO" id="GO:0000981">
    <property type="term" value="F:DNA-binding transcription factor activity, RNA polymerase II-specific"/>
    <property type="evidence" value="ECO:0007669"/>
    <property type="project" value="InterPro"/>
</dbReference>
<evidence type="ECO:0000313" key="7">
    <source>
        <dbReference type="EMBL" id="CAH0022280.1"/>
    </source>
</evidence>
<evidence type="ECO:0000313" key="8">
    <source>
        <dbReference type="Proteomes" id="UP000696573"/>
    </source>
</evidence>
<dbReference type="GO" id="GO:0003677">
    <property type="term" value="F:DNA binding"/>
    <property type="evidence" value="ECO:0007669"/>
    <property type="project" value="InterPro"/>
</dbReference>
<dbReference type="GO" id="GO:0006351">
    <property type="term" value="P:DNA-templated transcription"/>
    <property type="evidence" value="ECO:0007669"/>
    <property type="project" value="InterPro"/>
</dbReference>
<organism evidence="7 8">
    <name type="scientific">Clonostachys rhizophaga</name>
    <dbReference type="NCBI Taxonomy" id="160324"/>
    <lineage>
        <taxon>Eukaryota</taxon>
        <taxon>Fungi</taxon>
        <taxon>Dikarya</taxon>
        <taxon>Ascomycota</taxon>
        <taxon>Pezizomycotina</taxon>
        <taxon>Sordariomycetes</taxon>
        <taxon>Hypocreomycetidae</taxon>
        <taxon>Hypocreales</taxon>
        <taxon>Bionectriaceae</taxon>
        <taxon>Clonostachys</taxon>
    </lineage>
</organism>
<keyword evidence="5" id="KW-0539">Nucleus</keyword>
<protein>
    <recommendedName>
        <fullName evidence="6">Zn(2)-C6 fungal-type domain-containing protein</fullName>
    </recommendedName>
</protein>
<keyword evidence="2" id="KW-0479">Metal-binding</keyword>
<evidence type="ECO:0000256" key="5">
    <source>
        <dbReference type="ARBA" id="ARBA00023242"/>
    </source>
</evidence>
<comment type="caution">
    <text evidence="7">The sequence shown here is derived from an EMBL/GenBank/DDBJ whole genome shotgun (WGS) entry which is preliminary data.</text>
</comment>
<comment type="subcellular location">
    <subcellularLocation>
        <location evidence="1">Nucleus</location>
    </subcellularLocation>
</comment>
<dbReference type="PROSITE" id="PS00463">
    <property type="entry name" value="ZN2_CY6_FUNGAL_1"/>
    <property type="match status" value="1"/>
</dbReference>
<dbReference type="PANTHER" id="PTHR47338">
    <property type="entry name" value="ZN(II)2CYS6 TRANSCRIPTION FACTOR (EUROFUNG)-RELATED"/>
    <property type="match status" value="1"/>
</dbReference>
<evidence type="ECO:0000256" key="3">
    <source>
        <dbReference type="ARBA" id="ARBA00023015"/>
    </source>
</evidence>
<evidence type="ECO:0000256" key="2">
    <source>
        <dbReference type="ARBA" id="ARBA00022723"/>
    </source>
</evidence>
<dbReference type="Proteomes" id="UP000696573">
    <property type="component" value="Unassembled WGS sequence"/>
</dbReference>
<dbReference type="PANTHER" id="PTHR47338:SF20">
    <property type="entry name" value="ZN(II)2CYS6 TRANSCRIPTION FACTOR (EUROFUNG)"/>
    <property type="match status" value="1"/>
</dbReference>